<accession>K9VKF8</accession>
<dbReference type="PANTHER" id="PTHR38340:SF1">
    <property type="entry name" value="S-LAYER PROTEIN"/>
    <property type="match status" value="1"/>
</dbReference>
<evidence type="ECO:0000256" key="2">
    <source>
        <dbReference type="ARBA" id="ARBA00022525"/>
    </source>
</evidence>
<dbReference type="CDD" id="cd05379">
    <property type="entry name" value="CAP_bacterial"/>
    <property type="match status" value="1"/>
</dbReference>
<evidence type="ECO:0000313" key="4">
    <source>
        <dbReference type="EMBL" id="AFZ08553.1"/>
    </source>
</evidence>
<reference evidence="4 5" key="1">
    <citation type="submission" date="2012-05" db="EMBL/GenBank/DDBJ databases">
        <title>Finished chromosome of genome of Oscillatoria sp. PCC 7112.</title>
        <authorList>
            <consortium name="US DOE Joint Genome Institute"/>
            <person name="Gugger M."/>
            <person name="Coursin T."/>
            <person name="Rippka R."/>
            <person name="Tandeau De Marsac N."/>
            <person name="Huntemann M."/>
            <person name="Wei C.-L."/>
            <person name="Han J."/>
            <person name="Detter J.C."/>
            <person name="Han C."/>
            <person name="Tapia R."/>
            <person name="Davenport K."/>
            <person name="Daligault H."/>
            <person name="Erkkila T."/>
            <person name="Gu W."/>
            <person name="Munk A.C.C."/>
            <person name="Teshima H."/>
            <person name="Xu Y."/>
            <person name="Chain P."/>
            <person name="Chen A."/>
            <person name="Krypides N."/>
            <person name="Mavromatis K."/>
            <person name="Markowitz V."/>
            <person name="Szeto E."/>
            <person name="Ivanova N."/>
            <person name="Mikhailova N."/>
            <person name="Ovchinnikova G."/>
            <person name="Pagani I."/>
            <person name="Pati A."/>
            <person name="Goodwin L."/>
            <person name="Peters L."/>
            <person name="Pitluck S."/>
            <person name="Woyke T."/>
            <person name="Kerfeld C."/>
        </authorList>
    </citation>
    <scope>NUCLEOTIDE SEQUENCE [LARGE SCALE GENOMIC DNA]</scope>
    <source>
        <strain evidence="4 5">PCC 7112</strain>
    </source>
</reference>
<dbReference type="Proteomes" id="UP000010478">
    <property type="component" value="Chromosome"/>
</dbReference>
<evidence type="ECO:0000256" key="1">
    <source>
        <dbReference type="ARBA" id="ARBA00004613"/>
    </source>
</evidence>
<name>K9VKF8_9CYAN</name>
<dbReference type="Gene3D" id="2.150.10.10">
    <property type="entry name" value="Serralysin-like metalloprotease, C-terminal"/>
    <property type="match status" value="1"/>
</dbReference>
<comment type="subcellular location">
    <subcellularLocation>
        <location evidence="1">Secreted</location>
    </subcellularLocation>
</comment>
<dbReference type="AlphaFoldDB" id="K9VKF8"/>
<evidence type="ECO:0000259" key="3">
    <source>
        <dbReference type="Pfam" id="PF00188"/>
    </source>
</evidence>
<proteinExistence type="predicted"/>
<dbReference type="GO" id="GO:0005576">
    <property type="term" value="C:extracellular region"/>
    <property type="evidence" value="ECO:0007669"/>
    <property type="project" value="UniProtKB-SubCell"/>
</dbReference>
<dbReference type="HOGENOM" id="CLU_592923_0_0_3"/>
<dbReference type="eggNOG" id="COG2340">
    <property type="taxonomic scope" value="Bacteria"/>
</dbReference>
<dbReference type="InterPro" id="IPR014044">
    <property type="entry name" value="CAP_dom"/>
</dbReference>
<dbReference type="Pfam" id="PF00188">
    <property type="entry name" value="CAP"/>
    <property type="match status" value="1"/>
</dbReference>
<evidence type="ECO:0000313" key="5">
    <source>
        <dbReference type="Proteomes" id="UP000010478"/>
    </source>
</evidence>
<sequence length="461" mass="49076">MDRLDGTTLNDQLIWSNPEPVEIYGYAGDDTQVGDAGNDLIVGGSGNDSLLGDPGNDVIYGGRDSDSMYGGVGADQLFGGKGDDYLVAGFDTDTLTGGGGSDTFGLIGEGVAIITDFNAASDFLRLVDNLTGSRVLVARNDSNSVGVYVSSNGGSSFDKVLALLTNFTGDVGSVSAKIIGGNVTISPTPTPTPTPIPTPPTSDNWLDRVNYFRNLANLPPVTNNSAWTQGEIEHSRYMVKNDQFTHFQDRNNPWYTPAGSEAGQNSNVTGWSTTQTRDVDFIDAWMTGPFHALGIINPKLTQVAYGTYREADGGIETGATLDVIRGINSNSSPQYPVMWPASGKTVPLRQYGGNEYPEPLTGFPGYTAPTGLPIYLQLGSGNVTPRVTSHSLTQGNIPIEHGVFDETTYSNPDPSAQQLARSILDSRDAIVMIPRNPLIPGNYTASITSSGQNYTWSFNVV</sequence>
<dbReference type="Gene3D" id="3.40.33.10">
    <property type="entry name" value="CAP"/>
    <property type="match status" value="1"/>
</dbReference>
<dbReference type="PROSITE" id="PS00330">
    <property type="entry name" value="HEMOLYSIN_CALCIUM"/>
    <property type="match status" value="1"/>
</dbReference>
<dbReference type="PRINTS" id="PR00313">
    <property type="entry name" value="CABNDNGRPT"/>
</dbReference>
<feature type="domain" description="SCP" evidence="3">
    <location>
        <begin position="206"/>
        <end position="313"/>
    </location>
</feature>
<dbReference type="InterPro" id="IPR018511">
    <property type="entry name" value="Hemolysin-typ_Ca-bd_CS"/>
</dbReference>
<keyword evidence="5" id="KW-1185">Reference proteome</keyword>
<dbReference type="EMBL" id="CP003614">
    <property type="protein sequence ID" value="AFZ08553.1"/>
    <property type="molecule type" value="Genomic_DNA"/>
</dbReference>
<dbReference type="eggNOG" id="COG2931">
    <property type="taxonomic scope" value="Bacteria"/>
</dbReference>
<dbReference type="PANTHER" id="PTHR38340">
    <property type="entry name" value="S-LAYER PROTEIN"/>
    <property type="match status" value="1"/>
</dbReference>
<dbReference type="InterPro" id="IPR011049">
    <property type="entry name" value="Serralysin-like_metalloprot_C"/>
</dbReference>
<dbReference type="InterPro" id="IPR050557">
    <property type="entry name" value="RTX_toxin/Mannuronan_C5-epim"/>
</dbReference>
<dbReference type="STRING" id="179408.Osc7112_4230"/>
<dbReference type="SUPFAM" id="SSF51120">
    <property type="entry name" value="beta-Roll"/>
    <property type="match status" value="1"/>
</dbReference>
<dbReference type="SUPFAM" id="SSF55797">
    <property type="entry name" value="PR-1-like"/>
    <property type="match status" value="1"/>
</dbReference>
<dbReference type="GO" id="GO:0005509">
    <property type="term" value="F:calcium ion binding"/>
    <property type="evidence" value="ECO:0007669"/>
    <property type="project" value="InterPro"/>
</dbReference>
<dbReference type="Pfam" id="PF00353">
    <property type="entry name" value="HemolysinCabind"/>
    <property type="match status" value="2"/>
</dbReference>
<keyword evidence="2" id="KW-0964">Secreted</keyword>
<dbReference type="PATRIC" id="fig|179408.3.peg.5250"/>
<protein>
    <submittedName>
        <fullName evidence="4">Hemolysin-type calcium-binding region</fullName>
    </submittedName>
</protein>
<dbReference type="InterPro" id="IPR035940">
    <property type="entry name" value="CAP_sf"/>
</dbReference>
<dbReference type="InterPro" id="IPR001343">
    <property type="entry name" value="Hemolysn_Ca-bd"/>
</dbReference>
<dbReference type="KEGG" id="oni:Osc7112_4230"/>
<gene>
    <name evidence="4" type="ORF">Osc7112_4230</name>
</gene>
<organism evidence="4 5">
    <name type="scientific">Phormidium nigroviride PCC 7112</name>
    <dbReference type="NCBI Taxonomy" id="179408"/>
    <lineage>
        <taxon>Bacteria</taxon>
        <taxon>Bacillati</taxon>
        <taxon>Cyanobacteriota</taxon>
        <taxon>Cyanophyceae</taxon>
        <taxon>Oscillatoriophycideae</taxon>
        <taxon>Oscillatoriales</taxon>
        <taxon>Oscillatoriaceae</taxon>
        <taxon>Phormidium</taxon>
    </lineage>
</organism>
<dbReference type="RefSeq" id="WP_015177797.1">
    <property type="nucleotide sequence ID" value="NC_019729.1"/>
</dbReference>